<evidence type="ECO:0000256" key="4">
    <source>
        <dbReference type="PROSITE-ProRule" id="PRU01248"/>
    </source>
</evidence>
<dbReference type="Pfam" id="PF13356">
    <property type="entry name" value="Arm-DNA-bind_3"/>
    <property type="match status" value="1"/>
</dbReference>
<dbReference type="Pfam" id="PF22022">
    <property type="entry name" value="Phage_int_M"/>
    <property type="match status" value="1"/>
</dbReference>
<sequence>MPLTDTKIRAAKPADKKYRLSDEKGMYLEVTKAGGCYWRMKYRYQGREKLLALGVYPDVSLADARAKRDEARALLAAGTDPGQARKAAKQEQAKATADSFEAVAREWHGIQASGRWTEGHATKTLQGLEKHIFPELGHRPIADITPAELLAVLKAMQAGGANRLRQTCGEVFRYGIVTGRNEDNPAAGLVRAFQPSRPRHFAALNKEQLPDFLQALKKEHRASPVTCVGLKLLAV</sequence>
<dbReference type="InterPro" id="IPR025166">
    <property type="entry name" value="Integrase_DNA_bind_dom"/>
</dbReference>
<keyword evidence="7" id="KW-1185">Reference proteome</keyword>
<dbReference type="AlphaFoldDB" id="A0A9Q3W878"/>
<name>A0A9Q3W878_9GAMM</name>
<dbReference type="InterPro" id="IPR053876">
    <property type="entry name" value="Phage_int_M"/>
</dbReference>
<dbReference type="Gene3D" id="1.10.150.130">
    <property type="match status" value="1"/>
</dbReference>
<keyword evidence="2" id="KW-0229">DNA integration</keyword>
<evidence type="ECO:0000259" key="5">
    <source>
        <dbReference type="PROSITE" id="PS51900"/>
    </source>
</evidence>
<organism evidence="6 7">
    <name type="scientific">Alloalcanivorax xenomutans</name>
    <dbReference type="NCBI Taxonomy" id="1094342"/>
    <lineage>
        <taxon>Bacteria</taxon>
        <taxon>Pseudomonadati</taxon>
        <taxon>Pseudomonadota</taxon>
        <taxon>Gammaproteobacteria</taxon>
        <taxon>Oceanospirillales</taxon>
        <taxon>Alcanivoracaceae</taxon>
        <taxon>Alloalcanivorax</taxon>
    </lineage>
</organism>
<keyword evidence="3 4" id="KW-0238">DNA-binding</keyword>
<dbReference type="RefSeq" id="WP_080531569.1">
    <property type="nucleotide sequence ID" value="NZ_CP012331.1"/>
</dbReference>
<dbReference type="Proteomes" id="UP001107961">
    <property type="component" value="Unassembled WGS sequence"/>
</dbReference>
<dbReference type="GO" id="GO:0003677">
    <property type="term" value="F:DNA binding"/>
    <property type="evidence" value="ECO:0007669"/>
    <property type="project" value="UniProtKB-UniRule"/>
</dbReference>
<protein>
    <submittedName>
        <fullName evidence="6">Integrase arm-type DNA-binding domain-containing protein</fullName>
    </submittedName>
</protein>
<dbReference type="GO" id="GO:0015074">
    <property type="term" value="P:DNA integration"/>
    <property type="evidence" value="ECO:0007669"/>
    <property type="project" value="UniProtKB-KW"/>
</dbReference>
<accession>A0A9Q3W878</accession>
<evidence type="ECO:0000256" key="2">
    <source>
        <dbReference type="ARBA" id="ARBA00022908"/>
    </source>
</evidence>
<comment type="caution">
    <text evidence="6">The sequence shown here is derived from an EMBL/GenBank/DDBJ whole genome shotgun (WGS) entry which is preliminary data.</text>
</comment>
<evidence type="ECO:0000313" key="7">
    <source>
        <dbReference type="Proteomes" id="UP001107961"/>
    </source>
</evidence>
<dbReference type="SUPFAM" id="SSF56349">
    <property type="entry name" value="DNA breaking-rejoining enzymes"/>
    <property type="match status" value="1"/>
</dbReference>
<evidence type="ECO:0000313" key="6">
    <source>
        <dbReference type="EMBL" id="MCE7510933.1"/>
    </source>
</evidence>
<dbReference type="InterPro" id="IPR044068">
    <property type="entry name" value="CB"/>
</dbReference>
<dbReference type="EMBL" id="JAJVKT010000034">
    <property type="protein sequence ID" value="MCE7510933.1"/>
    <property type="molecule type" value="Genomic_DNA"/>
</dbReference>
<dbReference type="Gene3D" id="3.30.160.390">
    <property type="entry name" value="Integrase, DNA-binding domain"/>
    <property type="match status" value="1"/>
</dbReference>
<reference evidence="6" key="1">
    <citation type="submission" date="2022-01" db="EMBL/GenBank/DDBJ databases">
        <authorList>
            <person name="Karlyshev A.V."/>
            <person name="Jaspars M."/>
        </authorList>
    </citation>
    <scope>NUCLEOTIDE SEQUENCE</scope>
    <source>
        <strain evidence="6">AGSA3-2</strain>
    </source>
</reference>
<dbReference type="PANTHER" id="PTHR30629">
    <property type="entry name" value="PROPHAGE INTEGRASE"/>
    <property type="match status" value="1"/>
</dbReference>
<comment type="similarity">
    <text evidence="1">Belongs to the 'phage' integrase family.</text>
</comment>
<dbReference type="PROSITE" id="PS51900">
    <property type="entry name" value="CB"/>
    <property type="match status" value="1"/>
</dbReference>
<dbReference type="InterPro" id="IPR010998">
    <property type="entry name" value="Integrase_recombinase_N"/>
</dbReference>
<evidence type="ECO:0000256" key="3">
    <source>
        <dbReference type="ARBA" id="ARBA00023125"/>
    </source>
</evidence>
<dbReference type="InterPro" id="IPR050808">
    <property type="entry name" value="Phage_Integrase"/>
</dbReference>
<dbReference type="InterPro" id="IPR038488">
    <property type="entry name" value="Integrase_DNA-bd_sf"/>
</dbReference>
<evidence type="ECO:0000256" key="1">
    <source>
        <dbReference type="ARBA" id="ARBA00008857"/>
    </source>
</evidence>
<dbReference type="PANTHER" id="PTHR30629:SF2">
    <property type="entry name" value="PROPHAGE INTEGRASE INTS-RELATED"/>
    <property type="match status" value="1"/>
</dbReference>
<gene>
    <name evidence="6" type="ORF">LZG35_20035</name>
</gene>
<feature type="domain" description="Core-binding (CB)" evidence="5">
    <location>
        <begin position="98"/>
        <end position="176"/>
    </location>
</feature>
<dbReference type="InterPro" id="IPR011010">
    <property type="entry name" value="DNA_brk_join_enz"/>
</dbReference>
<proteinExistence type="inferred from homology"/>